<comment type="caution">
    <text evidence="2">The sequence shown here is derived from an EMBL/GenBank/DDBJ whole genome shotgun (WGS) entry which is preliminary data.</text>
</comment>
<organism evidence="2 3">
    <name type="scientific">Trinickia terrae</name>
    <dbReference type="NCBI Taxonomy" id="2571161"/>
    <lineage>
        <taxon>Bacteria</taxon>
        <taxon>Pseudomonadati</taxon>
        <taxon>Pseudomonadota</taxon>
        <taxon>Betaproteobacteria</taxon>
        <taxon>Burkholderiales</taxon>
        <taxon>Burkholderiaceae</taxon>
        <taxon>Trinickia</taxon>
    </lineage>
</organism>
<evidence type="ECO:0000313" key="2">
    <source>
        <dbReference type="EMBL" id="TKC82928.1"/>
    </source>
</evidence>
<dbReference type="RefSeq" id="WP_136897745.1">
    <property type="nucleotide sequence ID" value="NZ_SWJE01000015.1"/>
</dbReference>
<feature type="chain" id="PRO_5020221550" description="Adhesin" evidence="1">
    <location>
        <begin position="23"/>
        <end position="155"/>
    </location>
</feature>
<feature type="signal peptide" evidence="1">
    <location>
        <begin position="1"/>
        <end position="22"/>
    </location>
</feature>
<dbReference type="AlphaFoldDB" id="A0A4U1HRW0"/>
<accession>A0A4U1HRW0</accession>
<dbReference type="OrthoDB" id="9851371at2"/>
<sequence>MKTHPLAVAVCSFAIAVLPALAAGHGASPDPDLSTVFGSAKLTSTQSVGGSATIRSSQGAALDASIGADAMQKVSGNVGVNVAAGALNAQANQIALIDTPAADISSTQTVAAAVHLTGGGNATLGAGALSGVSGNVGLNLAAGVANAQYNGFIIH</sequence>
<proteinExistence type="predicted"/>
<dbReference type="EMBL" id="SWJE01000015">
    <property type="protein sequence ID" value="TKC82928.1"/>
    <property type="molecule type" value="Genomic_DNA"/>
</dbReference>
<name>A0A4U1HRW0_9BURK</name>
<evidence type="ECO:0000256" key="1">
    <source>
        <dbReference type="SAM" id="SignalP"/>
    </source>
</evidence>
<keyword evidence="1" id="KW-0732">Signal</keyword>
<gene>
    <name evidence="2" type="ORF">FAZ69_24810</name>
</gene>
<dbReference type="Proteomes" id="UP000305539">
    <property type="component" value="Unassembled WGS sequence"/>
</dbReference>
<evidence type="ECO:0000313" key="3">
    <source>
        <dbReference type="Proteomes" id="UP000305539"/>
    </source>
</evidence>
<protein>
    <recommendedName>
        <fullName evidence="4">Adhesin</fullName>
    </recommendedName>
</protein>
<keyword evidence="3" id="KW-1185">Reference proteome</keyword>
<evidence type="ECO:0008006" key="4">
    <source>
        <dbReference type="Google" id="ProtNLM"/>
    </source>
</evidence>
<reference evidence="2 3" key="1">
    <citation type="submission" date="2019-04" db="EMBL/GenBank/DDBJ databases">
        <title>Trinickia sp. 7GSK02, isolated from subtropical forest soil.</title>
        <authorList>
            <person name="Gao Z.-H."/>
            <person name="Qiu L.-H."/>
        </authorList>
    </citation>
    <scope>NUCLEOTIDE SEQUENCE [LARGE SCALE GENOMIC DNA]</scope>
    <source>
        <strain evidence="2 3">7GSK02</strain>
    </source>
</reference>